<gene>
    <name evidence="3" type="ORF">VB620_07870</name>
</gene>
<dbReference type="InterPro" id="IPR028098">
    <property type="entry name" value="Glyco_trans_4-like_N"/>
</dbReference>
<dbReference type="Proteomes" id="UP001302120">
    <property type="component" value="Unassembled WGS sequence"/>
</dbReference>
<accession>A0ABU5UCI2</accession>
<dbReference type="EC" id="2.4.-.-" evidence="3"/>
<evidence type="ECO:0000313" key="4">
    <source>
        <dbReference type="Proteomes" id="UP001302120"/>
    </source>
</evidence>
<feature type="domain" description="Glycosyltransferase subfamily 4-like N-terminal" evidence="2">
    <location>
        <begin position="12"/>
        <end position="152"/>
    </location>
</feature>
<name>A0ABU5UCI2_9CYAN</name>
<reference evidence="3 4" key="1">
    <citation type="submission" date="2023-12" db="EMBL/GenBank/DDBJ databases">
        <title>Baltic Sea Cyanobacteria.</title>
        <authorList>
            <person name="Delbaje E."/>
            <person name="Fewer D.P."/>
            <person name="Shishido T.K."/>
        </authorList>
    </citation>
    <scope>NUCLEOTIDE SEQUENCE [LARGE SCALE GENOMIC DNA]</scope>
    <source>
        <strain evidence="3 4">UHCC-0300</strain>
    </source>
</reference>
<evidence type="ECO:0000313" key="3">
    <source>
        <dbReference type="EMBL" id="MEA5581255.1"/>
    </source>
</evidence>
<dbReference type="EMBL" id="JAYGHG010000008">
    <property type="protein sequence ID" value="MEA5581255.1"/>
    <property type="molecule type" value="Genomic_DNA"/>
</dbReference>
<dbReference type="GO" id="GO:0016757">
    <property type="term" value="F:glycosyltransferase activity"/>
    <property type="evidence" value="ECO:0007669"/>
    <property type="project" value="UniProtKB-KW"/>
</dbReference>
<evidence type="ECO:0000259" key="2">
    <source>
        <dbReference type="Pfam" id="PF13439"/>
    </source>
</evidence>
<protein>
    <submittedName>
        <fullName evidence="3">Glycosyltransferase</fullName>
        <ecNumber evidence="3">2.4.-.-</ecNumber>
    </submittedName>
</protein>
<proteinExistence type="predicted"/>
<organism evidence="3 4">
    <name type="scientific">Nodularia harveyana UHCC-0300</name>
    <dbReference type="NCBI Taxonomy" id="2974287"/>
    <lineage>
        <taxon>Bacteria</taxon>
        <taxon>Bacillati</taxon>
        <taxon>Cyanobacteriota</taxon>
        <taxon>Cyanophyceae</taxon>
        <taxon>Nostocales</taxon>
        <taxon>Nodulariaceae</taxon>
        <taxon>Nodularia</taxon>
    </lineage>
</organism>
<dbReference type="Gene3D" id="3.40.50.2000">
    <property type="entry name" value="Glycogen Phosphorylase B"/>
    <property type="match status" value="2"/>
</dbReference>
<keyword evidence="3" id="KW-0808">Transferase</keyword>
<dbReference type="CDD" id="cd03811">
    <property type="entry name" value="GT4_GT28_WabH-like"/>
    <property type="match status" value="1"/>
</dbReference>
<dbReference type="RefSeq" id="WP_323195587.1">
    <property type="nucleotide sequence ID" value="NZ_JAYGHG010000008.1"/>
</dbReference>
<sequence>MKVLHIYSGNLFGGIETLLVTLAREQYLCSQMQHEFALCFEGRLANELRNLGTKVHLLGKVRISRPWTVWKAREQLQQVLKQEGFDVVICHACWPQAIFGSVVRANHLPLIFWCHDVPNGEHPLERWAKLVSPDLVIVNSRYTQASVPKLYPRTHSDILYYPVASPNIDNHVSIRHAIRAELNTPNDAVVIIQACRLERWKGQSMLMSALGKLRAVPGWVCWIAGGAQRSHEAEYLEELKVQVQQLGISDRVLFLGQRSDVPYLLAAADIHCQPNTGGEPFGIAFIEALYAGLPVVTTAMGAAVEIVDDSCGRLVAANDIDALSQVLGTLISSANERASLSSGGKARAEYLCNPGKQLNQLYHLLSEVVEQEAVA</sequence>
<dbReference type="Pfam" id="PF13439">
    <property type="entry name" value="Glyco_transf_4"/>
    <property type="match status" value="1"/>
</dbReference>
<dbReference type="InterPro" id="IPR001296">
    <property type="entry name" value="Glyco_trans_1"/>
</dbReference>
<dbReference type="SUPFAM" id="SSF53756">
    <property type="entry name" value="UDP-Glycosyltransferase/glycogen phosphorylase"/>
    <property type="match status" value="1"/>
</dbReference>
<feature type="domain" description="Glycosyl transferase family 1" evidence="1">
    <location>
        <begin position="177"/>
        <end position="346"/>
    </location>
</feature>
<comment type="caution">
    <text evidence="3">The sequence shown here is derived from an EMBL/GenBank/DDBJ whole genome shotgun (WGS) entry which is preliminary data.</text>
</comment>
<keyword evidence="4" id="KW-1185">Reference proteome</keyword>
<dbReference type="PANTHER" id="PTHR12526">
    <property type="entry name" value="GLYCOSYLTRANSFERASE"/>
    <property type="match status" value="1"/>
</dbReference>
<keyword evidence="3" id="KW-0328">Glycosyltransferase</keyword>
<evidence type="ECO:0000259" key="1">
    <source>
        <dbReference type="Pfam" id="PF00534"/>
    </source>
</evidence>
<dbReference type="Pfam" id="PF00534">
    <property type="entry name" value="Glycos_transf_1"/>
    <property type="match status" value="1"/>
</dbReference>